<dbReference type="Pfam" id="PF09413">
    <property type="entry name" value="DUF2007"/>
    <property type="match status" value="1"/>
</dbReference>
<feature type="domain" description="DUF2007" evidence="1">
    <location>
        <begin position="64"/>
        <end position="127"/>
    </location>
</feature>
<accession>A0A9J7BI92</accession>
<evidence type="ECO:0000259" key="1">
    <source>
        <dbReference type="Pfam" id="PF09413"/>
    </source>
</evidence>
<reference evidence="2" key="1">
    <citation type="submission" date="2021-04" db="EMBL/GenBank/DDBJ databases">
        <title>Phylogenetic analysis of Acidobacteriaceae.</title>
        <authorList>
            <person name="Qiu L."/>
            <person name="Zhang Q."/>
        </authorList>
    </citation>
    <scope>NUCLEOTIDE SEQUENCE</scope>
    <source>
        <strain evidence="2">DSM 25168</strain>
    </source>
</reference>
<evidence type="ECO:0000313" key="2">
    <source>
        <dbReference type="EMBL" id="UWZ82217.1"/>
    </source>
</evidence>
<dbReference type="InterPro" id="IPR011322">
    <property type="entry name" value="N-reg_PII-like_a/b"/>
</dbReference>
<dbReference type="Gene3D" id="3.30.70.790">
    <property type="entry name" value="UreE, C-terminal domain"/>
    <property type="match status" value="1"/>
</dbReference>
<dbReference type="EMBL" id="CP093313">
    <property type="protein sequence ID" value="UWZ82217.1"/>
    <property type="molecule type" value="Genomic_DNA"/>
</dbReference>
<keyword evidence="3" id="KW-1185">Reference proteome</keyword>
<dbReference type="RefSeq" id="WP_260791364.1">
    <property type="nucleotide sequence ID" value="NZ_CP093313.1"/>
</dbReference>
<dbReference type="SUPFAM" id="SSF54913">
    <property type="entry name" value="GlnB-like"/>
    <property type="match status" value="1"/>
</dbReference>
<dbReference type="InterPro" id="IPR018551">
    <property type="entry name" value="DUF2007"/>
</dbReference>
<dbReference type="Proteomes" id="UP001059380">
    <property type="component" value="Chromosome"/>
</dbReference>
<evidence type="ECO:0000313" key="3">
    <source>
        <dbReference type="Proteomes" id="UP001059380"/>
    </source>
</evidence>
<gene>
    <name evidence="2" type="ORF">MOP44_16730</name>
</gene>
<organism evidence="2 3">
    <name type="scientific">Occallatibacter riparius</name>
    <dbReference type="NCBI Taxonomy" id="1002689"/>
    <lineage>
        <taxon>Bacteria</taxon>
        <taxon>Pseudomonadati</taxon>
        <taxon>Acidobacteriota</taxon>
        <taxon>Terriglobia</taxon>
        <taxon>Terriglobales</taxon>
        <taxon>Acidobacteriaceae</taxon>
        <taxon>Occallatibacter</taxon>
    </lineage>
</organism>
<name>A0A9J7BI92_9BACT</name>
<proteinExistence type="predicted"/>
<dbReference type="AlphaFoldDB" id="A0A9J7BI92"/>
<sequence>MTPSPEELAAQYAQMSETELMELAHSYDGLLETAQAALRAEFARRGLEPPLVQDPEEPEFRHLVTVRRYRDLTEAMVGRSLLESAGISAWIADEHIVRMNWFLSNSVGGMRLQVDEQDEAAALEILDQEVPATITYGEEETYVQPTCPKCGSAEITLGGGTESGRSLVALYVLSVPVPPREAAWHCEACGAEWVDAEDNEPTGA</sequence>
<protein>
    <submittedName>
        <fullName evidence="2">DUF2007 domain-containing protein</fullName>
    </submittedName>
</protein>
<dbReference type="KEGG" id="orp:MOP44_16730"/>